<comment type="caution">
    <text evidence="1">The sequence shown here is derived from an EMBL/GenBank/DDBJ whole genome shotgun (WGS) entry which is preliminary data.</text>
</comment>
<keyword evidence="2" id="KW-1185">Reference proteome</keyword>
<gene>
    <name evidence="1" type="ORF">H0486_04545</name>
</gene>
<dbReference type="EMBL" id="JACEGA010000001">
    <property type="protein sequence ID" value="MBB2182143.1"/>
    <property type="molecule type" value="Genomic_DNA"/>
</dbReference>
<sequence length="86" mass="10832">MKFSYNDVEAHLLKRHHNRLINYYKQKGYLDTYNHNVLYTNGWKWNYYENNEPSWSFDFSIKENRNEEYFKKLVTKLQEIDWEKTI</sequence>
<dbReference type="RefSeq" id="WP_228351871.1">
    <property type="nucleotide sequence ID" value="NZ_JACEGA010000001.1"/>
</dbReference>
<reference evidence="1 2" key="1">
    <citation type="submission" date="2020-07" db="EMBL/GenBank/DDBJ databases">
        <title>Characterization and genome sequencing of isolate MD1, a novel member within the family Lachnospiraceae.</title>
        <authorList>
            <person name="Rettenmaier R."/>
            <person name="Di Bello L."/>
            <person name="Zinser C."/>
            <person name="Scheitz K."/>
            <person name="Liebl W."/>
            <person name="Zverlov V."/>
        </authorList>
    </citation>
    <scope>NUCLEOTIDE SEQUENCE [LARGE SCALE GENOMIC DNA]</scope>
    <source>
        <strain evidence="1 2">MD1</strain>
    </source>
</reference>
<evidence type="ECO:0000313" key="2">
    <source>
        <dbReference type="Proteomes" id="UP000574276"/>
    </source>
</evidence>
<evidence type="ECO:0000313" key="1">
    <source>
        <dbReference type="EMBL" id="MBB2182143.1"/>
    </source>
</evidence>
<accession>A0A839JWT4</accession>
<name>A0A839JWT4_9FIRM</name>
<dbReference type="Proteomes" id="UP000574276">
    <property type="component" value="Unassembled WGS sequence"/>
</dbReference>
<organism evidence="1 2">
    <name type="scientific">Variimorphobacter saccharofermentans</name>
    <dbReference type="NCBI Taxonomy" id="2755051"/>
    <lineage>
        <taxon>Bacteria</taxon>
        <taxon>Bacillati</taxon>
        <taxon>Bacillota</taxon>
        <taxon>Clostridia</taxon>
        <taxon>Lachnospirales</taxon>
        <taxon>Lachnospiraceae</taxon>
        <taxon>Variimorphobacter</taxon>
    </lineage>
</organism>
<proteinExistence type="predicted"/>
<dbReference type="AlphaFoldDB" id="A0A839JWT4"/>
<protein>
    <submittedName>
        <fullName evidence="1">Uncharacterized protein</fullName>
    </submittedName>
</protein>